<dbReference type="VEuPathDB" id="FungiDB:T552_00984"/>
<feature type="compositionally biased region" description="Low complexity" evidence="1">
    <location>
        <begin position="233"/>
        <end position="247"/>
    </location>
</feature>
<dbReference type="AlphaFoldDB" id="A0A0W4ZN37"/>
<proteinExistence type="predicted"/>
<feature type="region of interest" description="Disordered" evidence="1">
    <location>
        <begin position="226"/>
        <end position="271"/>
    </location>
</feature>
<dbReference type="EMBL" id="LFVZ01000004">
    <property type="protein sequence ID" value="KTW29779.1"/>
    <property type="molecule type" value="Genomic_DNA"/>
</dbReference>
<dbReference type="PANTHER" id="PTHR28003">
    <property type="entry name" value="NUCLEOPORIN POM34"/>
    <property type="match status" value="1"/>
</dbReference>
<dbReference type="InterPro" id="IPR012578">
    <property type="entry name" value="Nucl_pore_cmplx"/>
</dbReference>
<name>A0A0W4ZN37_PNEC8</name>
<accession>A0A0W4ZN37</accession>
<evidence type="ECO:0000313" key="2">
    <source>
        <dbReference type="EMBL" id="KTW29779.1"/>
    </source>
</evidence>
<reference evidence="3" key="1">
    <citation type="journal article" date="2016" name="Nat. Commun.">
        <title>Genome analysis of three Pneumocystis species reveals adaptation mechanisms to life exclusively in mammalian hosts.</title>
        <authorList>
            <person name="Ma L."/>
            <person name="Chen Z."/>
            <person name="Huang D.W."/>
            <person name="Kutty G."/>
            <person name="Ishihara M."/>
            <person name="Wang H."/>
            <person name="Abouelleil A."/>
            <person name="Bishop L."/>
            <person name="Davey E."/>
            <person name="Deng R."/>
            <person name="Deng X."/>
            <person name="Fan L."/>
            <person name="Fantoni G."/>
            <person name="Fitzgerald M."/>
            <person name="Gogineni E."/>
            <person name="Goldberg J.M."/>
            <person name="Handley G."/>
            <person name="Hu X."/>
            <person name="Huber C."/>
            <person name="Jiao X."/>
            <person name="Jones K."/>
            <person name="Levin J.Z."/>
            <person name="Liu Y."/>
            <person name="Macdonald P."/>
            <person name="Melnikov A."/>
            <person name="Raley C."/>
            <person name="Sassi M."/>
            <person name="Sherman B.T."/>
            <person name="Song X."/>
            <person name="Sykes S."/>
            <person name="Tran B."/>
            <person name="Walsh L."/>
            <person name="Xia Y."/>
            <person name="Yang J."/>
            <person name="Young S."/>
            <person name="Zeng Q."/>
            <person name="Zheng X."/>
            <person name="Stephens R."/>
            <person name="Nusbaum C."/>
            <person name="Birren B.W."/>
            <person name="Azadi P."/>
            <person name="Lempicki R.A."/>
            <person name="Cuomo C.A."/>
            <person name="Kovacs J.A."/>
        </authorList>
    </citation>
    <scope>NUCLEOTIDE SEQUENCE [LARGE SCALE GENOMIC DNA]</scope>
    <source>
        <strain evidence="3">B80</strain>
    </source>
</reference>
<keyword evidence="3" id="KW-1185">Reference proteome</keyword>
<dbReference type="PANTHER" id="PTHR28003:SF1">
    <property type="entry name" value="NUCLEOPORIN POM34"/>
    <property type="match status" value="1"/>
</dbReference>
<feature type="compositionally biased region" description="Low complexity" evidence="1">
    <location>
        <begin position="13"/>
        <end position="23"/>
    </location>
</feature>
<dbReference type="GO" id="GO:0006606">
    <property type="term" value="P:protein import into nucleus"/>
    <property type="evidence" value="ECO:0007669"/>
    <property type="project" value="TreeGrafter"/>
</dbReference>
<comment type="caution">
    <text evidence="2">The sequence shown here is derived from an EMBL/GenBank/DDBJ whole genome shotgun (WGS) entry which is preliminary data.</text>
</comment>
<dbReference type="OrthoDB" id="429932at2759"/>
<dbReference type="Pfam" id="PF08058">
    <property type="entry name" value="NPCC"/>
    <property type="match status" value="1"/>
</dbReference>
<dbReference type="Proteomes" id="UP000054454">
    <property type="component" value="Unassembled WGS sequence"/>
</dbReference>
<feature type="compositionally biased region" description="Polar residues" evidence="1">
    <location>
        <begin position="248"/>
        <end position="271"/>
    </location>
</feature>
<sequence>MSFLYEERRRKSMSNSPFSNSSFTQDLCNESPESTSSLRRSRNKLNIGEIRNYESSISPEIYRDWPSEGRNMSRYVSETNLHSPHLFSRSKLQKRANQEPPIGFWRHPSLDIIFKRVRKVGVNEETIKRLIANVLAIIIIQWGKNYLNKKKFIEIYLKEYNSLKVYFKYLNIFIQVVLLYNVIEATLRLVRPKDTFLDLSLTPIQRKLFGLDPHVFPSFSSNNTITPPRYVKSSPQTRQSPRPSPQQVTPYNGSSQSSCANTETKNSSKFSPFYNELSSSPTFVNMNSSSTSLSNEEFRNRTQYIPSSRYLYKRYSLNNTPTY</sequence>
<dbReference type="GO" id="GO:0005640">
    <property type="term" value="C:nuclear outer membrane"/>
    <property type="evidence" value="ECO:0007669"/>
    <property type="project" value="TreeGrafter"/>
</dbReference>
<gene>
    <name evidence="2" type="ORF">T552_00984</name>
</gene>
<evidence type="ECO:0000256" key="1">
    <source>
        <dbReference type="SAM" id="MobiDB-lite"/>
    </source>
</evidence>
<organism evidence="2 3">
    <name type="scientific">Pneumocystis carinii (strain B80)</name>
    <name type="common">Rat pneumocystis pneumonia agent</name>
    <name type="synonym">Pneumocystis carinii f. sp. carinii</name>
    <dbReference type="NCBI Taxonomy" id="1408658"/>
    <lineage>
        <taxon>Eukaryota</taxon>
        <taxon>Fungi</taxon>
        <taxon>Dikarya</taxon>
        <taxon>Ascomycota</taxon>
        <taxon>Taphrinomycotina</taxon>
        <taxon>Pneumocystomycetes</taxon>
        <taxon>Pneumocystaceae</taxon>
        <taxon>Pneumocystis</taxon>
    </lineage>
</organism>
<dbReference type="GO" id="GO:0070762">
    <property type="term" value="C:nuclear pore transmembrane ring"/>
    <property type="evidence" value="ECO:0007669"/>
    <property type="project" value="TreeGrafter"/>
</dbReference>
<dbReference type="RefSeq" id="XP_018226766.1">
    <property type="nucleotide sequence ID" value="XM_018369578.1"/>
</dbReference>
<feature type="compositionally biased region" description="Polar residues" evidence="1">
    <location>
        <begin position="24"/>
        <end position="38"/>
    </location>
</feature>
<feature type="region of interest" description="Disordered" evidence="1">
    <location>
        <begin position="1"/>
        <end position="40"/>
    </location>
</feature>
<dbReference type="GO" id="GO:0030474">
    <property type="term" value="P:spindle pole body duplication"/>
    <property type="evidence" value="ECO:0007669"/>
    <property type="project" value="TreeGrafter"/>
</dbReference>
<evidence type="ECO:0000313" key="3">
    <source>
        <dbReference type="Proteomes" id="UP000054454"/>
    </source>
</evidence>
<dbReference type="GeneID" id="28935780"/>
<protein>
    <submittedName>
        <fullName evidence="2">Uncharacterized protein</fullName>
    </submittedName>
</protein>